<name>A0A5C6E6Y6_9BACT</name>
<dbReference type="OrthoDB" id="283572at2"/>
<organism evidence="3 4">
    <name type="scientific">Novipirellula aureliae</name>
    <dbReference type="NCBI Taxonomy" id="2527966"/>
    <lineage>
        <taxon>Bacteria</taxon>
        <taxon>Pseudomonadati</taxon>
        <taxon>Planctomycetota</taxon>
        <taxon>Planctomycetia</taxon>
        <taxon>Pirellulales</taxon>
        <taxon>Pirellulaceae</taxon>
        <taxon>Novipirellula</taxon>
    </lineage>
</organism>
<dbReference type="RefSeq" id="WP_146598121.1">
    <property type="nucleotide sequence ID" value="NZ_SJPY01000001.1"/>
</dbReference>
<feature type="region of interest" description="Disordered" evidence="1">
    <location>
        <begin position="47"/>
        <end position="108"/>
    </location>
</feature>
<evidence type="ECO:0000256" key="1">
    <source>
        <dbReference type="SAM" id="MobiDB-lite"/>
    </source>
</evidence>
<feature type="compositionally biased region" description="Polar residues" evidence="1">
    <location>
        <begin position="69"/>
        <end position="81"/>
    </location>
</feature>
<gene>
    <name evidence="3" type="ORF">Q31b_05850</name>
</gene>
<reference evidence="3 4" key="1">
    <citation type="submission" date="2019-02" db="EMBL/GenBank/DDBJ databases">
        <title>Deep-cultivation of Planctomycetes and their phenomic and genomic characterization uncovers novel biology.</title>
        <authorList>
            <person name="Wiegand S."/>
            <person name="Jogler M."/>
            <person name="Boedeker C."/>
            <person name="Pinto D."/>
            <person name="Vollmers J."/>
            <person name="Rivas-Marin E."/>
            <person name="Kohn T."/>
            <person name="Peeters S.H."/>
            <person name="Heuer A."/>
            <person name="Rast P."/>
            <person name="Oberbeckmann S."/>
            <person name="Bunk B."/>
            <person name="Jeske O."/>
            <person name="Meyerdierks A."/>
            <person name="Storesund J.E."/>
            <person name="Kallscheuer N."/>
            <person name="Luecker S."/>
            <person name="Lage O.M."/>
            <person name="Pohl T."/>
            <person name="Merkel B.J."/>
            <person name="Hornburger P."/>
            <person name="Mueller R.-W."/>
            <person name="Bruemmer F."/>
            <person name="Labrenz M."/>
            <person name="Spormann A.M."/>
            <person name="Op Den Camp H."/>
            <person name="Overmann J."/>
            <person name="Amann R."/>
            <person name="Jetten M.S.M."/>
            <person name="Mascher T."/>
            <person name="Medema M.H."/>
            <person name="Devos D.P."/>
            <person name="Kaster A.-K."/>
            <person name="Ovreas L."/>
            <person name="Rohde M."/>
            <person name="Galperin M.Y."/>
            <person name="Jogler C."/>
        </authorList>
    </citation>
    <scope>NUCLEOTIDE SEQUENCE [LARGE SCALE GENOMIC DNA]</scope>
    <source>
        <strain evidence="3 4">Q31b</strain>
    </source>
</reference>
<keyword evidence="4" id="KW-1185">Reference proteome</keyword>
<feature type="transmembrane region" description="Helical" evidence="2">
    <location>
        <begin position="12"/>
        <end position="31"/>
    </location>
</feature>
<keyword evidence="2" id="KW-0812">Transmembrane</keyword>
<accession>A0A5C6E6Y6</accession>
<protein>
    <recommendedName>
        <fullName evidence="5">SHOCT domain-containing protein</fullName>
    </recommendedName>
</protein>
<evidence type="ECO:0000313" key="3">
    <source>
        <dbReference type="EMBL" id="TWU45413.1"/>
    </source>
</evidence>
<proteinExistence type="predicted"/>
<dbReference type="EMBL" id="SJPY01000001">
    <property type="protein sequence ID" value="TWU45413.1"/>
    <property type="molecule type" value="Genomic_DNA"/>
</dbReference>
<feature type="compositionally biased region" description="Basic and acidic residues" evidence="1">
    <location>
        <begin position="52"/>
        <end position="67"/>
    </location>
</feature>
<keyword evidence="2" id="KW-1133">Transmembrane helix</keyword>
<dbReference type="Proteomes" id="UP000315471">
    <property type="component" value="Unassembled WGS sequence"/>
</dbReference>
<evidence type="ECO:0000256" key="2">
    <source>
        <dbReference type="SAM" id="Phobius"/>
    </source>
</evidence>
<comment type="caution">
    <text evidence="3">The sequence shown here is derived from an EMBL/GenBank/DDBJ whole genome shotgun (WGS) entry which is preliminary data.</text>
</comment>
<keyword evidence="2" id="KW-0472">Membrane</keyword>
<evidence type="ECO:0008006" key="5">
    <source>
        <dbReference type="Google" id="ProtNLM"/>
    </source>
</evidence>
<evidence type="ECO:0000313" key="4">
    <source>
        <dbReference type="Proteomes" id="UP000315471"/>
    </source>
</evidence>
<dbReference type="AlphaFoldDB" id="A0A5C6E6Y6"/>
<sequence>MTDFFANPTIQAGLSVLILCVLIAVAFSFVSKFRDYNANDRETTSETLANLEEMRRRGDISDQEYRTIKATTHRQLSNQVESEPLSGPTPSAKSAAGNDSAANRFGGQ</sequence>